<dbReference type="OrthoDB" id="11098at2157"/>
<keyword evidence="4" id="KW-1185">Reference proteome</keyword>
<dbReference type="STRING" id="47311.MBCUT_11760"/>
<dbReference type="GO" id="GO:0047267">
    <property type="term" value="F:undecaprenyl-phosphate mannosyltransferase activity"/>
    <property type="evidence" value="ECO:0007669"/>
    <property type="project" value="UniProtKB-EC"/>
</dbReference>
<gene>
    <name evidence="3" type="ORF">MBCUT_11760</name>
</gene>
<protein>
    <submittedName>
        <fullName evidence="3">Undecaprenyl-phosphate mannosyltransferase</fullName>
        <ecNumber evidence="3">2.4.1.54</ecNumber>
    </submittedName>
</protein>
<dbReference type="Pfam" id="PF00535">
    <property type="entry name" value="Glycos_transf_2"/>
    <property type="match status" value="1"/>
</dbReference>
<keyword evidence="3" id="KW-0808">Transferase</keyword>
<evidence type="ECO:0000313" key="3">
    <source>
        <dbReference type="EMBL" id="KZX15953.1"/>
    </source>
</evidence>
<proteinExistence type="predicted"/>
<keyword evidence="1" id="KW-0472">Membrane</keyword>
<name>A0A166DU56_9EURY</name>
<dbReference type="RefSeq" id="WP_067259761.1">
    <property type="nucleotide sequence ID" value="NZ_LWMW01000103.1"/>
</dbReference>
<organism evidence="3 4">
    <name type="scientific">Methanobrevibacter cuticularis</name>
    <dbReference type="NCBI Taxonomy" id="47311"/>
    <lineage>
        <taxon>Archaea</taxon>
        <taxon>Methanobacteriati</taxon>
        <taxon>Methanobacteriota</taxon>
        <taxon>Methanomada group</taxon>
        <taxon>Methanobacteria</taxon>
        <taxon>Methanobacteriales</taxon>
        <taxon>Methanobacteriaceae</taxon>
        <taxon>Methanobrevibacter</taxon>
    </lineage>
</organism>
<keyword evidence="1" id="KW-0812">Transmembrane</keyword>
<evidence type="ECO:0000256" key="1">
    <source>
        <dbReference type="SAM" id="Phobius"/>
    </source>
</evidence>
<sequence length="259" mass="28710">MSKTNENPTIPTKILAIIPAYNEEVAIGDVISKTKKYVDRVVVVDDGSSDKTVEIAKLAGAEVIVHKNNMGKGEALKSGFEAVNDEDIVVTIDGDGQNNPDEIPKLIEPIINKKADLVNGSRYIEGYEFDTPFYRRVGQKVLDIATNVSTGLNITDSQNGFRAFSKIAIPCFKFRNSGFAIESEMLADASEAGLTIFEVPITVRYDLDGSTQNPVTHGVMVLWRVFQDMRFRRPILYFTLVIGILLVILLVIFFISLFL</sequence>
<dbReference type="EC" id="2.4.1.54" evidence="3"/>
<dbReference type="EMBL" id="LWMW01000103">
    <property type="protein sequence ID" value="KZX15953.1"/>
    <property type="molecule type" value="Genomic_DNA"/>
</dbReference>
<dbReference type="Gene3D" id="3.90.550.10">
    <property type="entry name" value="Spore Coat Polysaccharide Biosynthesis Protein SpsA, Chain A"/>
    <property type="match status" value="1"/>
</dbReference>
<dbReference type="InterPro" id="IPR001173">
    <property type="entry name" value="Glyco_trans_2-like"/>
</dbReference>
<dbReference type="InterPro" id="IPR029044">
    <property type="entry name" value="Nucleotide-diphossugar_trans"/>
</dbReference>
<dbReference type="SUPFAM" id="SSF53448">
    <property type="entry name" value="Nucleotide-diphospho-sugar transferases"/>
    <property type="match status" value="1"/>
</dbReference>
<dbReference type="PANTHER" id="PTHR48090">
    <property type="entry name" value="UNDECAPRENYL-PHOSPHATE 4-DEOXY-4-FORMAMIDO-L-ARABINOSE TRANSFERASE-RELATED"/>
    <property type="match status" value="1"/>
</dbReference>
<dbReference type="AlphaFoldDB" id="A0A166DU56"/>
<reference evidence="3 4" key="1">
    <citation type="submission" date="2016-04" db="EMBL/GenBank/DDBJ databases">
        <title>Genome sequence of Methanobrevibacter cuticularis DSM 11139.</title>
        <authorList>
            <person name="Poehlein A."/>
            <person name="Seedorf H."/>
            <person name="Daniel R."/>
        </authorList>
    </citation>
    <scope>NUCLEOTIDE SEQUENCE [LARGE SCALE GENOMIC DNA]</scope>
    <source>
        <strain evidence="3 4">DSM 11139</strain>
    </source>
</reference>
<dbReference type="PATRIC" id="fig|47311.3.peg.1289"/>
<feature type="domain" description="Glycosyltransferase 2-like" evidence="2">
    <location>
        <begin position="17"/>
        <end position="168"/>
    </location>
</feature>
<keyword evidence="1" id="KW-1133">Transmembrane helix</keyword>
<feature type="transmembrane region" description="Helical" evidence="1">
    <location>
        <begin position="235"/>
        <end position="258"/>
    </location>
</feature>
<dbReference type="CDD" id="cd04179">
    <property type="entry name" value="DPM_DPG-synthase_like"/>
    <property type="match status" value="1"/>
</dbReference>
<evidence type="ECO:0000313" key="4">
    <source>
        <dbReference type="Proteomes" id="UP000077275"/>
    </source>
</evidence>
<dbReference type="PANTHER" id="PTHR48090:SF7">
    <property type="entry name" value="RFBJ PROTEIN"/>
    <property type="match status" value="1"/>
</dbReference>
<keyword evidence="3" id="KW-0328">Glycosyltransferase</keyword>
<dbReference type="InterPro" id="IPR050256">
    <property type="entry name" value="Glycosyltransferase_2"/>
</dbReference>
<dbReference type="Proteomes" id="UP000077275">
    <property type="component" value="Unassembled WGS sequence"/>
</dbReference>
<accession>A0A166DU56</accession>
<comment type="caution">
    <text evidence="3">The sequence shown here is derived from an EMBL/GenBank/DDBJ whole genome shotgun (WGS) entry which is preliminary data.</text>
</comment>
<evidence type="ECO:0000259" key="2">
    <source>
        <dbReference type="Pfam" id="PF00535"/>
    </source>
</evidence>